<protein>
    <submittedName>
        <fullName evidence="2">Uncharacterized protein</fullName>
    </submittedName>
</protein>
<dbReference type="EMBL" id="LSYV01000035">
    <property type="protein sequence ID" value="KXZ47599.1"/>
    <property type="molecule type" value="Genomic_DNA"/>
</dbReference>
<dbReference type="OrthoDB" id="548828at2759"/>
<dbReference type="AlphaFoldDB" id="A0A150GCN4"/>
<dbReference type="Proteomes" id="UP000075714">
    <property type="component" value="Unassembled WGS sequence"/>
</dbReference>
<keyword evidence="3" id="KW-1185">Reference proteome</keyword>
<evidence type="ECO:0000256" key="1">
    <source>
        <dbReference type="SAM" id="MobiDB-lite"/>
    </source>
</evidence>
<evidence type="ECO:0000313" key="3">
    <source>
        <dbReference type="Proteomes" id="UP000075714"/>
    </source>
</evidence>
<accession>A0A150GCN4</accession>
<proteinExistence type="predicted"/>
<evidence type="ECO:0000313" key="2">
    <source>
        <dbReference type="EMBL" id="KXZ47599.1"/>
    </source>
</evidence>
<feature type="region of interest" description="Disordered" evidence="1">
    <location>
        <begin position="114"/>
        <end position="164"/>
    </location>
</feature>
<name>A0A150GCN4_GONPE</name>
<comment type="caution">
    <text evidence="2">The sequence shown here is derived from an EMBL/GenBank/DDBJ whole genome shotgun (WGS) entry which is preliminary data.</text>
</comment>
<gene>
    <name evidence="2" type="ORF">GPECTOR_34g758</name>
</gene>
<organism evidence="2 3">
    <name type="scientific">Gonium pectorale</name>
    <name type="common">Green alga</name>
    <dbReference type="NCBI Taxonomy" id="33097"/>
    <lineage>
        <taxon>Eukaryota</taxon>
        <taxon>Viridiplantae</taxon>
        <taxon>Chlorophyta</taxon>
        <taxon>core chlorophytes</taxon>
        <taxon>Chlorophyceae</taxon>
        <taxon>CS clade</taxon>
        <taxon>Chlamydomonadales</taxon>
        <taxon>Volvocaceae</taxon>
        <taxon>Gonium</taxon>
    </lineage>
</organism>
<sequence>MVRKAVRTYSQIVNDFHKADEHDTGIRAFYEPSSGLSTTAASQRPLSAARKHRYAHLLDWNDDITTIMAVDNYDGGARAPTAAVAAAGADRHGRASRALAAALHSAVEAAMNLQPSPVPESAPASRLAERLLRGAHGPLPSRPRRQHPSRPLAPHARPSSTLTP</sequence>
<reference evidence="3" key="1">
    <citation type="journal article" date="2016" name="Nat. Commun.">
        <title>The Gonium pectorale genome demonstrates co-option of cell cycle regulation during the evolution of multicellularity.</title>
        <authorList>
            <person name="Hanschen E.R."/>
            <person name="Marriage T.N."/>
            <person name="Ferris P.J."/>
            <person name="Hamaji T."/>
            <person name="Toyoda A."/>
            <person name="Fujiyama A."/>
            <person name="Neme R."/>
            <person name="Noguchi H."/>
            <person name="Minakuchi Y."/>
            <person name="Suzuki M."/>
            <person name="Kawai-Toyooka H."/>
            <person name="Smith D.R."/>
            <person name="Sparks H."/>
            <person name="Anderson J."/>
            <person name="Bakaric R."/>
            <person name="Luria V."/>
            <person name="Karger A."/>
            <person name="Kirschner M.W."/>
            <person name="Durand P.M."/>
            <person name="Michod R.E."/>
            <person name="Nozaki H."/>
            <person name="Olson B.J."/>
        </authorList>
    </citation>
    <scope>NUCLEOTIDE SEQUENCE [LARGE SCALE GENOMIC DNA]</scope>
    <source>
        <strain evidence="3">NIES-2863</strain>
    </source>
</reference>